<feature type="region of interest" description="Disordered" evidence="1">
    <location>
        <begin position="76"/>
        <end position="106"/>
    </location>
</feature>
<sequence length="124" mass="14134">MADYRHRHSSTDRGLFSVQGFLSDKAWNITQEANIINEDKTYWIGLTDAVTEGTWLWVDGTPLIGNDQAKFWATRTNGKEPDDYKGDDPSGEDCAQLQPKSNSQKTWFDTSCKNKIKGFVKLRQ</sequence>
<evidence type="ECO:0000256" key="1">
    <source>
        <dbReference type="SAM" id="MobiDB-lite"/>
    </source>
</evidence>
<feature type="compositionally biased region" description="Basic and acidic residues" evidence="1">
    <location>
        <begin position="77"/>
        <end position="88"/>
    </location>
</feature>
<dbReference type="PROSITE" id="PS50041">
    <property type="entry name" value="C_TYPE_LECTIN_2"/>
    <property type="match status" value="1"/>
</dbReference>
<evidence type="ECO:0000259" key="2">
    <source>
        <dbReference type="PROSITE" id="PS50041"/>
    </source>
</evidence>
<dbReference type="PANTHER" id="PTHR22801:SF63">
    <property type="entry name" value="C-TYPE LECTIN DOMAIN-CONTAINING PROTEIN"/>
    <property type="match status" value="1"/>
</dbReference>
<dbReference type="InterPro" id="IPR001304">
    <property type="entry name" value="C-type_lectin-like"/>
</dbReference>
<gene>
    <name evidence="3" type="primary">Clec4e</name>
    <name evidence="3" type="ORF">AOXY_G16812</name>
</gene>
<dbReference type="SUPFAM" id="SSF56436">
    <property type="entry name" value="C-type lectin-like"/>
    <property type="match status" value="1"/>
</dbReference>
<dbReference type="AlphaFoldDB" id="A0AAD8D6C7"/>
<dbReference type="InterPro" id="IPR050801">
    <property type="entry name" value="Ca-Dep_Lectins_ImmuneDev"/>
</dbReference>
<dbReference type="InterPro" id="IPR016186">
    <property type="entry name" value="C-type_lectin-like/link_sf"/>
</dbReference>
<proteinExistence type="predicted"/>
<dbReference type="Proteomes" id="UP001230051">
    <property type="component" value="Unassembled WGS sequence"/>
</dbReference>
<dbReference type="InterPro" id="IPR016187">
    <property type="entry name" value="CTDL_fold"/>
</dbReference>
<reference evidence="3" key="1">
    <citation type="submission" date="2022-02" db="EMBL/GenBank/DDBJ databases">
        <title>Atlantic sturgeon de novo genome assembly.</title>
        <authorList>
            <person name="Stock M."/>
            <person name="Klopp C."/>
            <person name="Guiguen Y."/>
            <person name="Cabau C."/>
            <person name="Parinello H."/>
            <person name="Santidrian Yebra-Pimentel E."/>
            <person name="Kuhl H."/>
            <person name="Dirks R.P."/>
            <person name="Guessner J."/>
            <person name="Wuertz S."/>
            <person name="Du K."/>
            <person name="Schartl M."/>
        </authorList>
    </citation>
    <scope>NUCLEOTIDE SEQUENCE</scope>
    <source>
        <strain evidence="3">STURGEONOMICS-FGT-2020</strain>
        <tissue evidence="3">Whole blood</tissue>
    </source>
</reference>
<name>A0AAD8D6C7_ACIOX</name>
<dbReference type="PANTHER" id="PTHR22801">
    <property type="entry name" value="LITHOSTATHINE"/>
    <property type="match status" value="1"/>
</dbReference>
<evidence type="ECO:0000313" key="4">
    <source>
        <dbReference type="Proteomes" id="UP001230051"/>
    </source>
</evidence>
<dbReference type="Gene3D" id="3.10.100.10">
    <property type="entry name" value="Mannose-Binding Protein A, subunit A"/>
    <property type="match status" value="1"/>
</dbReference>
<organism evidence="3 4">
    <name type="scientific">Acipenser oxyrinchus oxyrinchus</name>
    <dbReference type="NCBI Taxonomy" id="40147"/>
    <lineage>
        <taxon>Eukaryota</taxon>
        <taxon>Metazoa</taxon>
        <taxon>Chordata</taxon>
        <taxon>Craniata</taxon>
        <taxon>Vertebrata</taxon>
        <taxon>Euteleostomi</taxon>
        <taxon>Actinopterygii</taxon>
        <taxon>Chondrostei</taxon>
        <taxon>Acipenseriformes</taxon>
        <taxon>Acipenseridae</taxon>
        <taxon>Acipenser</taxon>
    </lineage>
</organism>
<evidence type="ECO:0000313" key="3">
    <source>
        <dbReference type="EMBL" id="KAK1163346.1"/>
    </source>
</evidence>
<protein>
    <submittedName>
        <fullName evidence="3">Asialoglycoprotein receptor 1-like isoform X2</fullName>
    </submittedName>
</protein>
<keyword evidence="3" id="KW-0675">Receptor</keyword>
<dbReference type="Pfam" id="PF00059">
    <property type="entry name" value="Lectin_C"/>
    <property type="match status" value="1"/>
</dbReference>
<keyword evidence="4" id="KW-1185">Reference proteome</keyword>
<feature type="domain" description="C-type lectin" evidence="2">
    <location>
        <begin position="15"/>
        <end position="121"/>
    </location>
</feature>
<dbReference type="EMBL" id="JAGXEW010000015">
    <property type="protein sequence ID" value="KAK1163346.1"/>
    <property type="molecule type" value="Genomic_DNA"/>
</dbReference>
<comment type="caution">
    <text evidence="3">The sequence shown here is derived from an EMBL/GenBank/DDBJ whole genome shotgun (WGS) entry which is preliminary data.</text>
</comment>
<accession>A0AAD8D6C7</accession>